<gene>
    <name evidence="2" type="ORF">E2F43_00750</name>
</gene>
<dbReference type="Pfam" id="PF03886">
    <property type="entry name" value="ABC_trans_aux"/>
    <property type="match status" value="1"/>
</dbReference>
<proteinExistence type="predicted"/>
<evidence type="ECO:0000313" key="3">
    <source>
        <dbReference type="Proteomes" id="UP000295554"/>
    </source>
</evidence>
<dbReference type="Gene3D" id="3.40.50.10610">
    <property type="entry name" value="ABC-type transport auxiliary lipoprotein component"/>
    <property type="match status" value="1"/>
</dbReference>
<evidence type="ECO:0000259" key="1">
    <source>
        <dbReference type="Pfam" id="PF03886"/>
    </source>
</evidence>
<organism evidence="2 3">
    <name type="scientific">Seongchinamella unica</name>
    <dbReference type="NCBI Taxonomy" id="2547392"/>
    <lineage>
        <taxon>Bacteria</taxon>
        <taxon>Pseudomonadati</taxon>
        <taxon>Pseudomonadota</taxon>
        <taxon>Gammaproteobacteria</taxon>
        <taxon>Cellvibrionales</taxon>
        <taxon>Halieaceae</taxon>
        <taxon>Seongchinamella</taxon>
    </lineage>
</organism>
<sequence>MITSGPIKLWLALGLLLTLVACGSTPPARHYKLSAQGSLPAASTGPALGVGPVSIPQYLDRDGIIRSDGANGLRIASTERWAEPLDQGITRVLSLNLAGLMETQNIQPFPWHPRRQPDFGVKIRVLAMDADSTQATLLTEWLLYRVSDGQALQQRLEAYSRTFRVADPDAGEIAAAYSELLYQLSGDIADALSPLATAVNRPDSAE</sequence>
<dbReference type="RefSeq" id="WP_133208971.1">
    <property type="nucleotide sequence ID" value="NZ_SMSE01000001.1"/>
</dbReference>
<dbReference type="SUPFAM" id="SSF159594">
    <property type="entry name" value="XCC0632-like"/>
    <property type="match status" value="1"/>
</dbReference>
<dbReference type="Proteomes" id="UP000295554">
    <property type="component" value="Unassembled WGS sequence"/>
</dbReference>
<dbReference type="EMBL" id="SMSE01000001">
    <property type="protein sequence ID" value="TDG14806.1"/>
    <property type="molecule type" value="Genomic_DNA"/>
</dbReference>
<name>A0A4R5LTV0_9GAMM</name>
<accession>A0A4R5LTV0</accession>
<dbReference type="InterPro" id="IPR005586">
    <property type="entry name" value="ABC_trans_aux"/>
</dbReference>
<dbReference type="OrthoDB" id="7064073at2"/>
<reference evidence="2 3" key="1">
    <citation type="submission" date="2019-03" db="EMBL/GenBank/DDBJ databases">
        <title>Seongchinamella monodicae gen. nov., sp. nov., a novel member of the Gammaproteobacteria isolated from a tidal mudflat of beach.</title>
        <authorList>
            <person name="Yang H.G."/>
            <person name="Kang J.W."/>
            <person name="Lee S.D."/>
        </authorList>
    </citation>
    <scope>NUCLEOTIDE SEQUENCE [LARGE SCALE GENOMIC DNA]</scope>
    <source>
        <strain evidence="2 3">GH4-78</strain>
    </source>
</reference>
<dbReference type="AlphaFoldDB" id="A0A4R5LTV0"/>
<protein>
    <submittedName>
        <fullName evidence="2">Membrane integrity-associated transporter subunit PqiC</fullName>
    </submittedName>
</protein>
<evidence type="ECO:0000313" key="2">
    <source>
        <dbReference type="EMBL" id="TDG14806.1"/>
    </source>
</evidence>
<keyword evidence="3" id="KW-1185">Reference proteome</keyword>
<comment type="caution">
    <text evidence="2">The sequence shown here is derived from an EMBL/GenBank/DDBJ whole genome shotgun (WGS) entry which is preliminary data.</text>
</comment>
<feature type="domain" description="ABC-type transport auxiliary lipoprotein component" evidence="1">
    <location>
        <begin position="31"/>
        <end position="189"/>
    </location>
</feature>